<evidence type="ECO:0000256" key="3">
    <source>
        <dbReference type="ARBA" id="ARBA00022833"/>
    </source>
</evidence>
<evidence type="ECO:0000259" key="6">
    <source>
        <dbReference type="PROSITE" id="PS50089"/>
    </source>
</evidence>
<feature type="domain" description="RING-type" evidence="6">
    <location>
        <begin position="291"/>
        <end position="333"/>
    </location>
</feature>
<feature type="signal peptide" evidence="5">
    <location>
        <begin position="1"/>
        <end position="31"/>
    </location>
</feature>
<feature type="chain" id="PRO_5042203587" description="RING-type domain-containing protein" evidence="5">
    <location>
        <begin position="32"/>
        <end position="414"/>
    </location>
</feature>
<keyword evidence="1" id="KW-0479">Metal-binding</keyword>
<evidence type="ECO:0000256" key="1">
    <source>
        <dbReference type="ARBA" id="ARBA00022723"/>
    </source>
</evidence>
<organism evidence="7 8">
    <name type="scientific">Cylindrotheca closterium</name>
    <dbReference type="NCBI Taxonomy" id="2856"/>
    <lineage>
        <taxon>Eukaryota</taxon>
        <taxon>Sar</taxon>
        <taxon>Stramenopiles</taxon>
        <taxon>Ochrophyta</taxon>
        <taxon>Bacillariophyta</taxon>
        <taxon>Bacillariophyceae</taxon>
        <taxon>Bacillariophycidae</taxon>
        <taxon>Bacillariales</taxon>
        <taxon>Bacillariaceae</taxon>
        <taxon>Cylindrotheca</taxon>
    </lineage>
</organism>
<dbReference type="Pfam" id="PF17123">
    <property type="entry name" value="zf-RING_11"/>
    <property type="match status" value="1"/>
</dbReference>
<dbReference type="GO" id="GO:0006511">
    <property type="term" value="P:ubiquitin-dependent protein catabolic process"/>
    <property type="evidence" value="ECO:0007669"/>
    <property type="project" value="TreeGrafter"/>
</dbReference>
<dbReference type="GO" id="GO:0061630">
    <property type="term" value="F:ubiquitin protein ligase activity"/>
    <property type="evidence" value="ECO:0007669"/>
    <property type="project" value="TreeGrafter"/>
</dbReference>
<dbReference type="InterPro" id="IPR011016">
    <property type="entry name" value="Znf_RING-CH"/>
</dbReference>
<dbReference type="SMART" id="SM00184">
    <property type="entry name" value="RING"/>
    <property type="match status" value="1"/>
</dbReference>
<proteinExistence type="predicted"/>
<name>A0AAD2CKE4_9STRA</name>
<keyword evidence="8" id="KW-1185">Reference proteome</keyword>
<evidence type="ECO:0000313" key="7">
    <source>
        <dbReference type="EMBL" id="CAJ1935229.1"/>
    </source>
</evidence>
<dbReference type="InterPro" id="IPR013083">
    <property type="entry name" value="Znf_RING/FYVE/PHD"/>
</dbReference>
<evidence type="ECO:0000256" key="5">
    <source>
        <dbReference type="SAM" id="SignalP"/>
    </source>
</evidence>
<comment type="caution">
    <text evidence="7">The sequence shown here is derived from an EMBL/GenBank/DDBJ whole genome shotgun (WGS) entry which is preliminary data.</text>
</comment>
<dbReference type="InterPro" id="IPR051826">
    <property type="entry name" value="E3_ubiquitin-ligase_domain"/>
</dbReference>
<keyword evidence="5" id="KW-0732">Signal</keyword>
<evidence type="ECO:0000313" key="8">
    <source>
        <dbReference type="Proteomes" id="UP001295423"/>
    </source>
</evidence>
<dbReference type="GO" id="GO:0008270">
    <property type="term" value="F:zinc ion binding"/>
    <property type="evidence" value="ECO:0007669"/>
    <property type="project" value="UniProtKB-KW"/>
</dbReference>
<evidence type="ECO:0000256" key="4">
    <source>
        <dbReference type="PROSITE-ProRule" id="PRU00175"/>
    </source>
</evidence>
<accession>A0AAD2CKE4</accession>
<keyword evidence="2 4" id="KW-0863">Zinc-finger</keyword>
<dbReference type="Gene3D" id="3.30.40.10">
    <property type="entry name" value="Zinc/RING finger domain, C3HC4 (zinc finger)"/>
    <property type="match status" value="1"/>
</dbReference>
<evidence type="ECO:0000256" key="2">
    <source>
        <dbReference type="ARBA" id="ARBA00022771"/>
    </source>
</evidence>
<dbReference type="SUPFAM" id="SSF57850">
    <property type="entry name" value="RING/U-box"/>
    <property type="match status" value="1"/>
</dbReference>
<keyword evidence="3" id="KW-0862">Zinc</keyword>
<gene>
    <name evidence="7" type="ORF">CYCCA115_LOCUS4565</name>
</gene>
<dbReference type="SMART" id="SM00744">
    <property type="entry name" value="RINGv"/>
    <property type="match status" value="1"/>
</dbReference>
<dbReference type="PANTHER" id="PTHR22765">
    <property type="entry name" value="RING FINGER AND PROTEASE ASSOCIATED DOMAIN-CONTAINING"/>
    <property type="match status" value="1"/>
</dbReference>
<sequence length="414" mass="46960">MKTWDRIPVSGLLPLLYTAVLLASNVGVVDGRVILCDQTLGKEVVSTYEDKYPFYGKIFSSVAFFDFRELRILYEVDFVMNGLLKLYNSKFLPSIDGPEEVMPVFNPEEAESLYHPFPKLMLADLETESFDQIDAAARNVGVDFVILTLDDTNYTWQEKFKWWWLRELPKVPAHKYFATANSLPPYYLAMSSLDGSYLTEILLKKESAILDYGDINSPEIAIQIDDSSMVKGIDLVVQATLYLVFVFLALRWLIKSDIMEETFQQQEAKPKFTAEDLGEGIICEGPCAHECAICLEAMPPGTKVRILPCRHSFHEDCIVGWLNEGKTTCPLCKFDLLQHFEEQKEARESILPPKTFRQRFLRRFNALLRFRGRTIQTDDDQLLTAEIGDLELTEEIAPASSTAGTISVANGVTV</sequence>
<dbReference type="EMBL" id="CAKOGP040000446">
    <property type="protein sequence ID" value="CAJ1935229.1"/>
    <property type="molecule type" value="Genomic_DNA"/>
</dbReference>
<reference evidence="7" key="1">
    <citation type="submission" date="2023-08" db="EMBL/GenBank/DDBJ databases">
        <authorList>
            <person name="Audoor S."/>
            <person name="Bilcke G."/>
        </authorList>
    </citation>
    <scope>NUCLEOTIDE SEQUENCE</scope>
</reference>
<protein>
    <recommendedName>
        <fullName evidence="6">RING-type domain-containing protein</fullName>
    </recommendedName>
</protein>
<dbReference type="AlphaFoldDB" id="A0AAD2CKE4"/>
<dbReference type="Proteomes" id="UP001295423">
    <property type="component" value="Unassembled WGS sequence"/>
</dbReference>
<dbReference type="PROSITE" id="PS50089">
    <property type="entry name" value="ZF_RING_2"/>
    <property type="match status" value="1"/>
</dbReference>
<dbReference type="InterPro" id="IPR001841">
    <property type="entry name" value="Znf_RING"/>
</dbReference>
<dbReference type="CDD" id="cd16473">
    <property type="entry name" value="RING-H2_RNF103"/>
    <property type="match status" value="1"/>
</dbReference>